<feature type="domain" description="Metallo-beta-lactamase" evidence="2">
    <location>
        <begin position="23"/>
        <end position="359"/>
    </location>
</feature>
<organism evidence="4 5">
    <name type="scientific">Cardiosporidium cionae</name>
    <dbReference type="NCBI Taxonomy" id="476202"/>
    <lineage>
        <taxon>Eukaryota</taxon>
        <taxon>Sar</taxon>
        <taxon>Alveolata</taxon>
        <taxon>Apicomplexa</taxon>
        <taxon>Aconoidasida</taxon>
        <taxon>Nephromycida</taxon>
        <taxon>Cardiosporidium</taxon>
    </lineage>
</organism>
<dbReference type="InterPro" id="IPR001279">
    <property type="entry name" value="Metallo-B-lactamas"/>
</dbReference>
<dbReference type="Pfam" id="PF10996">
    <property type="entry name" value="Beta-Casp"/>
    <property type="match status" value="1"/>
</dbReference>
<accession>A0ABQ7JBA2</accession>
<keyword evidence="1" id="KW-0378">Hydrolase</keyword>
<dbReference type="Proteomes" id="UP000823046">
    <property type="component" value="Unassembled WGS sequence"/>
</dbReference>
<dbReference type="InterPro" id="IPR011108">
    <property type="entry name" value="RMMBL"/>
</dbReference>
<evidence type="ECO:0000259" key="3">
    <source>
        <dbReference type="SMART" id="SM01027"/>
    </source>
</evidence>
<comment type="caution">
    <text evidence="4">The sequence shown here is derived from an EMBL/GenBank/DDBJ whole genome shotgun (WGS) entry which is preliminary data.</text>
</comment>
<dbReference type="InterPro" id="IPR050698">
    <property type="entry name" value="MBL"/>
</dbReference>
<reference evidence="4 5" key="1">
    <citation type="journal article" date="2020" name="bioRxiv">
        <title>Metabolic contributions of an alphaproteobacterial endosymbiont in the apicomplexan Cardiosporidium cionae.</title>
        <authorList>
            <person name="Hunter E.S."/>
            <person name="Paight C.J."/>
            <person name="Lane C.E."/>
        </authorList>
    </citation>
    <scope>NUCLEOTIDE SEQUENCE [LARGE SCALE GENOMIC DNA]</scope>
    <source>
        <strain evidence="4">ESH_2018</strain>
    </source>
</reference>
<sequence>MYGIPMTESPIQVTVLGAGQDVGRSCVVVRAEGKTIIFDCGYHMGFNDERKYPQFGALVALPSPHSVPHPLPSEGSRVLSANHTHRPLSSRSLRPSMHKYYLPHSTHTPLKRPKFVPFLSRVSTAQLIPGSVKERPPLSRPMPLPPHQPPFTSSTYTHASSIPTIKELLLNAHDFNSVVDCVIISHFHLDHCGALPFFTERLGYHGPIFMTYPTKALAPVLLIDSARISAARWDRKKMEMQNTKEVLLPRVDPLNYTEKEVVSCMHRVTPLQLHETFTFGSIRITAYYAGHVLGASIIDVRIKDTHFVYTGDYNTTPDRHLGCARIPRLRPHVLISESTYASYVRQSKRSTERDFCMSVQKTLEKGAKILIPVFAVGRAQELCILLEQYWQKMQLTYPIYFGGGMTEKANKYYKLYANWTRLDNPSYSANIFDFPNISPFNSDFLGDPRPMVLFATPGMLHAGLALKALKAWAADESNLVIIPGYCVQGTIGNKLISGEKRIQLDPSTVIDVKCKIKYMSFSAHADTVGIQQLIRQVDPQNVVLVHGEKDGMEKLAVHLEKSLEIKVATPANGQTVNFYGDSPHFPVFIHSLNIHSSNANATFITSPPVAESCRNSSVAEIVAEAQVRF</sequence>
<evidence type="ECO:0000259" key="2">
    <source>
        <dbReference type="SMART" id="SM00849"/>
    </source>
</evidence>
<gene>
    <name evidence="4" type="ORF">IE077_002237</name>
</gene>
<evidence type="ECO:0000256" key="1">
    <source>
        <dbReference type="ARBA" id="ARBA00022801"/>
    </source>
</evidence>
<evidence type="ECO:0000313" key="4">
    <source>
        <dbReference type="EMBL" id="KAF8821272.1"/>
    </source>
</evidence>
<dbReference type="InterPro" id="IPR036866">
    <property type="entry name" value="RibonucZ/Hydroxyglut_hydro"/>
</dbReference>
<dbReference type="SMART" id="SM00849">
    <property type="entry name" value="Lactamase_B"/>
    <property type="match status" value="1"/>
</dbReference>
<dbReference type="PANTHER" id="PTHR11203:SF37">
    <property type="entry name" value="INTEGRATOR COMPLEX SUBUNIT 11"/>
    <property type="match status" value="1"/>
</dbReference>
<dbReference type="EMBL" id="JADAQX010000202">
    <property type="protein sequence ID" value="KAF8821272.1"/>
    <property type="molecule type" value="Genomic_DNA"/>
</dbReference>
<dbReference type="Gene3D" id="3.40.50.10890">
    <property type="match status" value="1"/>
</dbReference>
<dbReference type="Pfam" id="PF16661">
    <property type="entry name" value="Lactamase_B_6"/>
    <property type="match status" value="1"/>
</dbReference>
<name>A0ABQ7JBA2_9APIC</name>
<proteinExistence type="predicted"/>
<evidence type="ECO:0000313" key="5">
    <source>
        <dbReference type="Proteomes" id="UP000823046"/>
    </source>
</evidence>
<dbReference type="PANTHER" id="PTHR11203">
    <property type="entry name" value="CLEAVAGE AND POLYADENYLATION SPECIFICITY FACTOR FAMILY MEMBER"/>
    <property type="match status" value="1"/>
</dbReference>
<dbReference type="SMART" id="SM01027">
    <property type="entry name" value="Beta-Casp"/>
    <property type="match status" value="1"/>
</dbReference>
<feature type="domain" description="Beta-Casp" evidence="3">
    <location>
        <begin position="379"/>
        <end position="495"/>
    </location>
</feature>
<dbReference type="SUPFAM" id="SSF56281">
    <property type="entry name" value="Metallo-hydrolase/oxidoreductase"/>
    <property type="match status" value="2"/>
</dbReference>
<protein>
    <submittedName>
        <fullName evidence="4">Metallo-beta-lactamase domain-containing protein</fullName>
    </submittedName>
</protein>
<keyword evidence="5" id="KW-1185">Reference proteome</keyword>
<dbReference type="Gene3D" id="3.60.15.10">
    <property type="entry name" value="Ribonuclease Z/Hydroxyacylglutathione hydrolase-like"/>
    <property type="match status" value="2"/>
</dbReference>
<dbReference type="Pfam" id="PF07521">
    <property type="entry name" value="RMMBL"/>
    <property type="match status" value="1"/>
</dbReference>
<dbReference type="InterPro" id="IPR022712">
    <property type="entry name" value="Beta_Casp"/>
</dbReference>